<dbReference type="PANTHER" id="PTHR42959">
    <property type="entry name" value="CARBAMOYLTRANSFERASE"/>
    <property type="match status" value="1"/>
</dbReference>
<dbReference type="InterPro" id="IPR004421">
    <property type="entry name" value="Carbamoyltransferase_HypF"/>
</dbReference>
<dbReference type="Pfam" id="PF07503">
    <property type="entry name" value="zf-HYPF"/>
    <property type="match status" value="2"/>
</dbReference>
<keyword evidence="5" id="KW-0863">Zinc-finger</keyword>
<dbReference type="NCBIfam" id="TIGR00143">
    <property type="entry name" value="hypF"/>
    <property type="match status" value="1"/>
</dbReference>
<dbReference type="Gene3D" id="3.30.420.360">
    <property type="match status" value="1"/>
</dbReference>
<dbReference type="GO" id="GO:0016743">
    <property type="term" value="F:carboxyl- or carbamoyltransferase activity"/>
    <property type="evidence" value="ECO:0007669"/>
    <property type="project" value="UniProtKB-UniRule"/>
</dbReference>
<dbReference type="InterPro" id="IPR011125">
    <property type="entry name" value="Znf_HypF"/>
</dbReference>
<dbReference type="PROSITE" id="PS51163">
    <property type="entry name" value="YRDC"/>
    <property type="match status" value="1"/>
</dbReference>
<dbReference type="GO" id="GO:0016874">
    <property type="term" value="F:ligase activity"/>
    <property type="evidence" value="ECO:0007669"/>
    <property type="project" value="UniProtKB-UniRule"/>
</dbReference>
<evidence type="ECO:0000313" key="12">
    <source>
        <dbReference type="EMBL" id="SCX15728.1"/>
    </source>
</evidence>
<dbReference type="AlphaFoldDB" id="A0A1G4W485"/>
<dbReference type="InterPro" id="IPR041440">
    <property type="entry name" value="HypF_C"/>
</dbReference>
<dbReference type="GO" id="GO:0003725">
    <property type="term" value="F:double-stranded RNA binding"/>
    <property type="evidence" value="ECO:0007669"/>
    <property type="project" value="InterPro"/>
</dbReference>
<feature type="active site" evidence="9">
    <location>
        <position position="42"/>
    </location>
</feature>
<dbReference type="Pfam" id="PF00708">
    <property type="entry name" value="Acylphosphatase"/>
    <property type="match status" value="1"/>
</dbReference>
<keyword evidence="3" id="KW-0436">Ligase</keyword>
<evidence type="ECO:0000256" key="5">
    <source>
        <dbReference type="ARBA" id="ARBA00022771"/>
    </source>
</evidence>
<accession>A0A1G4W485</accession>
<dbReference type="EC" id="6.2.-.-" evidence="8"/>
<dbReference type="Gene3D" id="3.30.420.40">
    <property type="match status" value="1"/>
</dbReference>
<evidence type="ECO:0000256" key="9">
    <source>
        <dbReference type="PROSITE-ProRule" id="PRU00520"/>
    </source>
</evidence>
<dbReference type="UniPathway" id="UPA00335"/>
<dbReference type="InterPro" id="IPR006070">
    <property type="entry name" value="Sua5-like_dom"/>
</dbReference>
<dbReference type="InterPro" id="IPR051060">
    <property type="entry name" value="Carbamoyltrans_HypF-like"/>
</dbReference>
<dbReference type="InterPro" id="IPR055128">
    <property type="entry name" value="HypF_C_2"/>
</dbReference>
<dbReference type="PIRSF" id="PIRSF006256">
    <property type="entry name" value="CMPcnvr_hdrg_mat"/>
    <property type="match status" value="1"/>
</dbReference>
<evidence type="ECO:0000256" key="4">
    <source>
        <dbReference type="ARBA" id="ARBA00022723"/>
    </source>
</evidence>
<dbReference type="GO" id="GO:0008270">
    <property type="term" value="F:zinc ion binding"/>
    <property type="evidence" value="ECO:0007669"/>
    <property type="project" value="UniProtKB-KW"/>
</dbReference>
<feature type="domain" description="Acylphosphatase-like" evidence="10">
    <location>
        <begin position="9"/>
        <end position="95"/>
    </location>
</feature>
<dbReference type="Proteomes" id="UP000199707">
    <property type="component" value="Unassembled WGS sequence"/>
</dbReference>
<dbReference type="GO" id="GO:0003998">
    <property type="term" value="F:acylphosphatase activity"/>
    <property type="evidence" value="ECO:0007669"/>
    <property type="project" value="UniProtKB-EC"/>
</dbReference>
<dbReference type="EMBL" id="FMUB01000004">
    <property type="protein sequence ID" value="SCX15728.1"/>
    <property type="molecule type" value="Genomic_DNA"/>
</dbReference>
<sequence>MTTTDRRRRLNIQVHGVVQGVGFRPFVYTTAAALGLAGSVRNDSSGAIIEIEGDAADVAGFLTMLQDRPPPLAVIDAVQTQDLPPRGGTGFAIADTTHSGGGRTLASPDVAICDDCVAEQRDPTDRRYRHAFVNCTNCGPRFTITASLPYDRAATTMAAFPMCGACAREYADPADRRFHAQPICCPDCGPMPAFQDHDGHRTLGEDGLARARDLLRRGGILAVKGIGGYHLACDAADSAAVTELRIRKRRGDKPFAVMVADLATAHTIAEVNLPAERVLTGPQRPIVLLPRRPGGPVDRAVAPHLPDLGVLLAYTPLHLLLFGLPGDEPGPTALVMTSGNLGGEPICFTDHDAVDRLGPLADGWLLHDRAILAPCDDSVVRVCARRQIPIRRSRGYAPLPVALPAPVPPTLAVGTDLKNTMAVAAGKYAWLSQHIGDMDDLATLSAFDSARHHLQALTGVTPEILVADAHPGYRSTAWARRNAAGRPVRSVQHHHAHIAAVMAEHGLDGAQPVLGFAFDGTGYGPNGAIWGGEVLLADYKCYRRLAQLKYVPLPGGDISVLRPYRMALAHLWAAGLPWDDDLAPVRACPDEERRVLAHQLQTGLGCVPTSSMGRLFDAVSALAGVRQVVAYEAQAAIELEGHSRDRCCGATSYAFPIEEGDPAVIDPGPVLAAVVTDARLGVPTGVIGARFHRAVADLIIELARTAARGAPVVALSGGVFQNALLLGLAVDGLEARGVEVLTHHRVPPNDGGIALGQLLVGNSS</sequence>
<comment type="pathway">
    <text evidence="1">Protein modification; [NiFe] hydrogenase maturation.</text>
</comment>
<comment type="similarity">
    <text evidence="2 8">Belongs to the carbamoyltransferase HypF family.</text>
</comment>
<dbReference type="PROSITE" id="PS51160">
    <property type="entry name" value="ACYLPHOSPHATASE_3"/>
    <property type="match status" value="1"/>
</dbReference>
<dbReference type="RefSeq" id="WP_090356572.1">
    <property type="nucleotide sequence ID" value="NZ_FMUB01000004.1"/>
</dbReference>
<dbReference type="STRING" id="1502745.SAMN02799620_02139"/>
<evidence type="ECO:0000259" key="10">
    <source>
        <dbReference type="PROSITE" id="PS51160"/>
    </source>
</evidence>
<dbReference type="PANTHER" id="PTHR42959:SF1">
    <property type="entry name" value="CARBAMOYLTRANSFERASE HYPF"/>
    <property type="match status" value="1"/>
</dbReference>
<dbReference type="Pfam" id="PF01300">
    <property type="entry name" value="Sua5_yciO_yrdC"/>
    <property type="match status" value="1"/>
</dbReference>
<gene>
    <name evidence="12" type="ORF">SAMN02799620_02139</name>
</gene>
<evidence type="ECO:0000259" key="11">
    <source>
        <dbReference type="PROSITE" id="PS51163"/>
    </source>
</evidence>
<dbReference type="InterPro" id="IPR017968">
    <property type="entry name" value="Acylphosphatase_CS"/>
</dbReference>
<keyword evidence="4" id="KW-0479">Metal-binding</keyword>
<dbReference type="Gene3D" id="3.90.870.50">
    <property type="match status" value="1"/>
</dbReference>
<dbReference type="InterPro" id="IPR001792">
    <property type="entry name" value="Acylphosphatase-like_dom"/>
</dbReference>
<evidence type="ECO:0000256" key="3">
    <source>
        <dbReference type="ARBA" id="ARBA00022598"/>
    </source>
</evidence>
<feature type="domain" description="YrdC-like" evidence="11">
    <location>
        <begin position="205"/>
        <end position="395"/>
    </location>
</feature>
<dbReference type="PROSITE" id="PS00150">
    <property type="entry name" value="ACYLPHOSPHATASE_1"/>
    <property type="match status" value="1"/>
</dbReference>
<dbReference type="SUPFAM" id="SSF55821">
    <property type="entry name" value="YrdC/RibB"/>
    <property type="match status" value="1"/>
</dbReference>
<name>A0A1G4W485_9MYCO</name>
<dbReference type="InterPro" id="IPR036046">
    <property type="entry name" value="Acylphosphatase-like_dom_sf"/>
</dbReference>
<evidence type="ECO:0000313" key="13">
    <source>
        <dbReference type="Proteomes" id="UP000199707"/>
    </source>
</evidence>
<dbReference type="GO" id="GO:0051604">
    <property type="term" value="P:protein maturation"/>
    <property type="evidence" value="ECO:0007669"/>
    <property type="project" value="TreeGrafter"/>
</dbReference>
<keyword evidence="9" id="KW-0378">Hydrolase</keyword>
<reference evidence="13" key="1">
    <citation type="submission" date="2016-10" db="EMBL/GenBank/DDBJ databases">
        <authorList>
            <person name="Varghese N."/>
            <person name="Submissions S."/>
        </authorList>
    </citation>
    <scope>NUCLEOTIDE SEQUENCE [LARGE SCALE GENOMIC DNA]</scope>
    <source>
        <strain evidence="13">UNC267MFSha1.1M11</strain>
    </source>
</reference>
<evidence type="ECO:0000256" key="1">
    <source>
        <dbReference type="ARBA" id="ARBA00004711"/>
    </source>
</evidence>
<dbReference type="InterPro" id="IPR017945">
    <property type="entry name" value="DHBP_synth_RibB-like_a/b_dom"/>
</dbReference>
<proteinExistence type="inferred from homology"/>
<feature type="active site" evidence="9">
    <location>
        <position position="24"/>
    </location>
</feature>
<evidence type="ECO:0000256" key="7">
    <source>
        <dbReference type="ARBA" id="ARBA00048220"/>
    </source>
</evidence>
<organism evidence="12 13">
    <name type="scientific">Mycolicibacterium fluoranthenivorans</name>
    <dbReference type="NCBI Taxonomy" id="258505"/>
    <lineage>
        <taxon>Bacteria</taxon>
        <taxon>Bacillati</taxon>
        <taxon>Actinomycetota</taxon>
        <taxon>Actinomycetes</taxon>
        <taxon>Mycobacteriales</taxon>
        <taxon>Mycobacteriaceae</taxon>
        <taxon>Mycolicibacterium</taxon>
    </lineage>
</organism>
<keyword evidence="6" id="KW-0862">Zinc</keyword>
<comment type="catalytic activity">
    <reaction evidence="7">
        <text>C-terminal L-cysteinyl-[HypE protein] + carbamoyl phosphate + ATP + H2O = C-terminal S-carboxamide-L-cysteinyl-[HypE protein] + AMP + phosphate + diphosphate + H(+)</text>
        <dbReference type="Rhea" id="RHEA:55636"/>
        <dbReference type="Rhea" id="RHEA-COMP:14247"/>
        <dbReference type="Rhea" id="RHEA-COMP:14392"/>
        <dbReference type="ChEBI" id="CHEBI:15377"/>
        <dbReference type="ChEBI" id="CHEBI:15378"/>
        <dbReference type="ChEBI" id="CHEBI:30616"/>
        <dbReference type="ChEBI" id="CHEBI:33019"/>
        <dbReference type="ChEBI" id="CHEBI:43474"/>
        <dbReference type="ChEBI" id="CHEBI:58228"/>
        <dbReference type="ChEBI" id="CHEBI:76913"/>
        <dbReference type="ChEBI" id="CHEBI:139126"/>
        <dbReference type="ChEBI" id="CHEBI:456215"/>
    </reaction>
</comment>
<evidence type="ECO:0000256" key="2">
    <source>
        <dbReference type="ARBA" id="ARBA00008097"/>
    </source>
</evidence>
<dbReference type="Pfam" id="PF22521">
    <property type="entry name" value="HypF_C_2"/>
    <property type="match status" value="1"/>
</dbReference>
<comment type="catalytic activity">
    <reaction evidence="9">
        <text>an acyl phosphate + H2O = a carboxylate + phosphate + H(+)</text>
        <dbReference type="Rhea" id="RHEA:14965"/>
        <dbReference type="ChEBI" id="CHEBI:15377"/>
        <dbReference type="ChEBI" id="CHEBI:15378"/>
        <dbReference type="ChEBI" id="CHEBI:29067"/>
        <dbReference type="ChEBI" id="CHEBI:43474"/>
        <dbReference type="ChEBI" id="CHEBI:59918"/>
        <dbReference type="EC" id="3.6.1.7"/>
    </reaction>
</comment>
<protein>
    <recommendedName>
        <fullName evidence="8">Carbamoyltransferase</fullName>
        <ecNumber evidence="8">6.2.-.-</ecNumber>
    </recommendedName>
</protein>
<dbReference type="Gene3D" id="3.30.110.120">
    <property type="match status" value="1"/>
</dbReference>
<evidence type="ECO:0000256" key="8">
    <source>
        <dbReference type="PIRNR" id="PIRNR006256"/>
    </source>
</evidence>
<evidence type="ECO:0000256" key="6">
    <source>
        <dbReference type="ARBA" id="ARBA00022833"/>
    </source>
</evidence>
<dbReference type="Pfam" id="PF17788">
    <property type="entry name" value="HypF_C"/>
    <property type="match status" value="1"/>
</dbReference>
<dbReference type="SUPFAM" id="SSF54975">
    <property type="entry name" value="Acylphosphatase/BLUF domain-like"/>
    <property type="match status" value="1"/>
</dbReference>